<dbReference type="RefSeq" id="WP_344450034.1">
    <property type="nucleotide sequence ID" value="NZ_BAAATZ010000006.1"/>
</dbReference>
<sequence length="270" mass="30210">MAPERKGDPIWPQKMFVIEMRARRNKTGLSRNKLAEALGCTPQWLAKVETYDKLPSEGLADDLNTYFTTDGSFHRLWEEIMDARKRALIPSGFRPLAEAERDAVQFSIYAPLLVPGILQTEEYGRLVLNSVQRPEKAEELLAVRLERQSIFASNEPPWLFLVIGESVLRNIPQGVREGQCKRLLDLLGDPNISMQVVPVETQIYQGSGFQVLSFDKSADLAYVDGAGSHGHMLTEPSEVRDLTVLFNMIRSSALSAGESKNLICTIMEGT</sequence>
<evidence type="ECO:0000313" key="3">
    <source>
        <dbReference type="Proteomes" id="UP001501842"/>
    </source>
</evidence>
<dbReference type="InterPro" id="IPR043917">
    <property type="entry name" value="DUF5753"/>
</dbReference>
<dbReference type="Pfam" id="PF13560">
    <property type="entry name" value="HTH_31"/>
    <property type="match status" value="1"/>
</dbReference>
<comment type="caution">
    <text evidence="2">The sequence shown here is derived from an EMBL/GenBank/DDBJ whole genome shotgun (WGS) entry which is preliminary data.</text>
</comment>
<keyword evidence="3" id="KW-1185">Reference proteome</keyword>
<name>A0ABP6GIC2_9ACTN</name>
<evidence type="ECO:0000259" key="1">
    <source>
        <dbReference type="SMART" id="SM00530"/>
    </source>
</evidence>
<dbReference type="InterPro" id="IPR001387">
    <property type="entry name" value="Cro/C1-type_HTH"/>
</dbReference>
<dbReference type="Pfam" id="PF19054">
    <property type="entry name" value="DUF5753"/>
    <property type="match status" value="1"/>
</dbReference>
<proteinExistence type="predicted"/>
<dbReference type="Proteomes" id="UP001501842">
    <property type="component" value="Unassembled WGS sequence"/>
</dbReference>
<organism evidence="2 3">
    <name type="scientific">Actinocorallia aurantiaca</name>
    <dbReference type="NCBI Taxonomy" id="46204"/>
    <lineage>
        <taxon>Bacteria</taxon>
        <taxon>Bacillati</taxon>
        <taxon>Actinomycetota</taxon>
        <taxon>Actinomycetes</taxon>
        <taxon>Streptosporangiales</taxon>
        <taxon>Thermomonosporaceae</taxon>
        <taxon>Actinocorallia</taxon>
    </lineage>
</organism>
<protein>
    <submittedName>
        <fullName evidence="2">Helix-turn-helix transcriptional regulator</fullName>
    </submittedName>
</protein>
<dbReference type="CDD" id="cd00093">
    <property type="entry name" value="HTH_XRE"/>
    <property type="match status" value="1"/>
</dbReference>
<feature type="domain" description="HTH cro/C1-type" evidence="1">
    <location>
        <begin position="19"/>
        <end position="73"/>
    </location>
</feature>
<evidence type="ECO:0000313" key="2">
    <source>
        <dbReference type="EMBL" id="GAA2723973.1"/>
    </source>
</evidence>
<dbReference type="SUPFAM" id="SSF47413">
    <property type="entry name" value="lambda repressor-like DNA-binding domains"/>
    <property type="match status" value="1"/>
</dbReference>
<gene>
    <name evidence="2" type="ORF">GCM10010439_20540</name>
</gene>
<dbReference type="EMBL" id="BAAATZ010000006">
    <property type="protein sequence ID" value="GAA2723973.1"/>
    <property type="molecule type" value="Genomic_DNA"/>
</dbReference>
<accession>A0ABP6GIC2</accession>
<dbReference type="InterPro" id="IPR010982">
    <property type="entry name" value="Lambda_DNA-bd_dom_sf"/>
</dbReference>
<reference evidence="3" key="1">
    <citation type="journal article" date="2019" name="Int. J. Syst. Evol. Microbiol.">
        <title>The Global Catalogue of Microorganisms (GCM) 10K type strain sequencing project: providing services to taxonomists for standard genome sequencing and annotation.</title>
        <authorList>
            <consortium name="The Broad Institute Genomics Platform"/>
            <consortium name="The Broad Institute Genome Sequencing Center for Infectious Disease"/>
            <person name="Wu L."/>
            <person name="Ma J."/>
        </authorList>
    </citation>
    <scope>NUCLEOTIDE SEQUENCE [LARGE SCALE GENOMIC DNA]</scope>
    <source>
        <strain evidence="3">JCM 8201</strain>
    </source>
</reference>
<dbReference type="SMART" id="SM00530">
    <property type="entry name" value="HTH_XRE"/>
    <property type="match status" value="1"/>
</dbReference>